<feature type="transmembrane region" description="Helical" evidence="1">
    <location>
        <begin position="9"/>
        <end position="33"/>
    </location>
</feature>
<keyword evidence="1" id="KW-0812">Transmembrane</keyword>
<evidence type="ECO:0000313" key="2">
    <source>
        <dbReference type="EMBL" id="GAE30595.1"/>
    </source>
</evidence>
<accession>W4QES3</accession>
<dbReference type="EMBL" id="BAUU01000012">
    <property type="protein sequence ID" value="GAE30595.1"/>
    <property type="molecule type" value="Genomic_DNA"/>
</dbReference>
<organism evidence="2 3">
    <name type="scientific">Halalkalibacter hemicellulosilyticusJCM 9152</name>
    <dbReference type="NCBI Taxonomy" id="1236971"/>
    <lineage>
        <taxon>Bacteria</taxon>
        <taxon>Bacillati</taxon>
        <taxon>Bacillota</taxon>
        <taxon>Bacilli</taxon>
        <taxon>Bacillales</taxon>
        <taxon>Bacillaceae</taxon>
        <taxon>Halalkalibacter</taxon>
    </lineage>
</organism>
<evidence type="ECO:0000256" key="1">
    <source>
        <dbReference type="SAM" id="Phobius"/>
    </source>
</evidence>
<evidence type="ECO:0000313" key="3">
    <source>
        <dbReference type="Proteomes" id="UP000018895"/>
    </source>
</evidence>
<feature type="transmembrane region" description="Helical" evidence="1">
    <location>
        <begin position="39"/>
        <end position="57"/>
    </location>
</feature>
<dbReference type="OrthoDB" id="2965879at2"/>
<feature type="transmembrane region" description="Helical" evidence="1">
    <location>
        <begin position="120"/>
        <end position="138"/>
    </location>
</feature>
<dbReference type="STRING" id="1236971.JCM9152_2007"/>
<feature type="transmembrane region" description="Helical" evidence="1">
    <location>
        <begin position="64"/>
        <end position="81"/>
    </location>
</feature>
<reference evidence="2" key="1">
    <citation type="journal article" date="2014" name="Genome Announc.">
        <title>Draft Genome Sequences of Three Alkaliphilic Bacillus Strains, Bacillus wakoensis JCM 9140T, Bacillus akibai JCM 9157T, and Bacillus hemicellulosilyticus JCM 9152T.</title>
        <authorList>
            <person name="Yuki M."/>
            <person name="Oshima K."/>
            <person name="Suda W."/>
            <person name="Oshida Y."/>
            <person name="Kitamura K."/>
            <person name="Iida T."/>
            <person name="Hattori M."/>
            <person name="Ohkuma M."/>
        </authorList>
    </citation>
    <scope>NUCLEOTIDE SEQUENCE [LARGE SCALE GENOMIC DNA]</scope>
    <source>
        <strain evidence="2">JCM 9152</strain>
    </source>
</reference>
<protein>
    <recommendedName>
        <fullName evidence="4">DUF4129 domain-containing protein</fullName>
    </recommendedName>
</protein>
<dbReference type="AlphaFoldDB" id="W4QES3"/>
<dbReference type="RefSeq" id="WP_035343381.1">
    <property type="nucleotide sequence ID" value="NZ_BAUU01000012.1"/>
</dbReference>
<proteinExistence type="predicted"/>
<keyword evidence="1" id="KW-0472">Membrane</keyword>
<name>W4QES3_9BACI</name>
<feature type="transmembrane region" description="Helical" evidence="1">
    <location>
        <begin position="87"/>
        <end position="108"/>
    </location>
</feature>
<feature type="transmembrane region" description="Helical" evidence="1">
    <location>
        <begin position="271"/>
        <end position="291"/>
    </location>
</feature>
<dbReference type="Proteomes" id="UP000018895">
    <property type="component" value="Unassembled WGS sequence"/>
</dbReference>
<gene>
    <name evidence="2" type="ORF">JCM9152_2007</name>
</gene>
<feature type="transmembrane region" description="Helical" evidence="1">
    <location>
        <begin position="192"/>
        <end position="212"/>
    </location>
</feature>
<sequence length="414" mass="48420">MRRNNHWRVLFTGALEYLMIFPIFLAISIFALSADIQAWWLYTLPLVFAIGYFIRNVRSDQKRIVYLAIILSISFVLPALLNHFISISMIVWIVLSIIYVTILYRGLAYGEEDIDDLFKAHYLWAIAFPLYFVGYFFYTNIDLLIPFTNTFQLAGFVVFVLTLFVSNSSMLRRATYSKEKRPVIGRSLRIQNRLFMLVTIITIVLLANFGFIREVLIMLRNGISSVVIFFLTFSSPNEEKEDYADPQLAESVLPFDETGEASFIAKFFEQMVIYLGIIAAGVLLIVALYFINRKIKSFIKNIILYLKKMMTRIISGDDSTDGVNIYVDEKENLFSIKKWVKSKTNDVKHVVATITERRVKWDSLSNVEKVRFIYRSLIHDRMKRGEVYRNVLTPRQMLHEVERQQLQIEKRFKN</sequence>
<keyword evidence="1" id="KW-1133">Transmembrane helix</keyword>
<feature type="transmembrane region" description="Helical" evidence="1">
    <location>
        <begin position="150"/>
        <end position="171"/>
    </location>
</feature>
<keyword evidence="3" id="KW-1185">Reference proteome</keyword>
<evidence type="ECO:0008006" key="4">
    <source>
        <dbReference type="Google" id="ProtNLM"/>
    </source>
</evidence>
<comment type="caution">
    <text evidence="2">The sequence shown here is derived from an EMBL/GenBank/DDBJ whole genome shotgun (WGS) entry which is preliminary data.</text>
</comment>